<evidence type="ECO:0000313" key="3">
    <source>
        <dbReference type="Proteomes" id="UP001482620"/>
    </source>
</evidence>
<name>A0ABV0U1Y6_9TELE</name>
<feature type="region of interest" description="Disordered" evidence="1">
    <location>
        <begin position="1"/>
        <end position="39"/>
    </location>
</feature>
<organism evidence="2 3">
    <name type="scientific">Ilyodon furcidens</name>
    <name type="common">goldbreast splitfin</name>
    <dbReference type="NCBI Taxonomy" id="33524"/>
    <lineage>
        <taxon>Eukaryota</taxon>
        <taxon>Metazoa</taxon>
        <taxon>Chordata</taxon>
        <taxon>Craniata</taxon>
        <taxon>Vertebrata</taxon>
        <taxon>Euteleostomi</taxon>
        <taxon>Actinopterygii</taxon>
        <taxon>Neopterygii</taxon>
        <taxon>Teleostei</taxon>
        <taxon>Neoteleostei</taxon>
        <taxon>Acanthomorphata</taxon>
        <taxon>Ovalentaria</taxon>
        <taxon>Atherinomorphae</taxon>
        <taxon>Cyprinodontiformes</taxon>
        <taxon>Goodeidae</taxon>
        <taxon>Ilyodon</taxon>
    </lineage>
</organism>
<evidence type="ECO:0000313" key="2">
    <source>
        <dbReference type="EMBL" id="MEQ2238784.1"/>
    </source>
</evidence>
<gene>
    <name evidence="2" type="ORF">ILYODFUR_036870</name>
</gene>
<protein>
    <submittedName>
        <fullName evidence="2">Uncharacterized protein</fullName>
    </submittedName>
</protein>
<comment type="caution">
    <text evidence="2">The sequence shown here is derived from an EMBL/GenBank/DDBJ whole genome shotgun (WGS) entry which is preliminary data.</text>
</comment>
<sequence>MPPGRLPREVFQARPTGRSPGDGPGHAGGTMSLSWPGNALGSTRRSWRRCLGRGTSGCLYCCPHDPVLEKTEDDEYEYNVIPYIAETSEKVSIIFFKHNIPVNFRPNQTNRQRLCTQTQTGLACSACSSVH</sequence>
<accession>A0ABV0U1Y6</accession>
<evidence type="ECO:0000256" key="1">
    <source>
        <dbReference type="SAM" id="MobiDB-lite"/>
    </source>
</evidence>
<dbReference type="EMBL" id="JAHRIQ010054097">
    <property type="protein sequence ID" value="MEQ2238784.1"/>
    <property type="molecule type" value="Genomic_DNA"/>
</dbReference>
<keyword evidence="3" id="KW-1185">Reference proteome</keyword>
<proteinExistence type="predicted"/>
<reference evidence="2 3" key="1">
    <citation type="submission" date="2021-06" db="EMBL/GenBank/DDBJ databases">
        <authorList>
            <person name="Palmer J.M."/>
        </authorList>
    </citation>
    <scope>NUCLEOTIDE SEQUENCE [LARGE SCALE GENOMIC DNA]</scope>
    <source>
        <strain evidence="3">if_2019</strain>
        <tissue evidence="2">Muscle</tissue>
    </source>
</reference>
<dbReference type="Proteomes" id="UP001482620">
    <property type="component" value="Unassembled WGS sequence"/>
</dbReference>